<keyword evidence="3" id="KW-1185">Reference proteome</keyword>
<sequence>MVTVDIFPVAHLASDFYLVAGGSSIRERKPERVLNYLDFKKLYIHQPFSSFPKLIQTPARNYFWPSALKHIASLDACWNLPRVASWSGSGGLLDRSSILRRMRQDRLATPPAKEEPRGGGDDPISRRMGGFRRITRFRSLRTRKQVRRIDWIDRTIFSVVRTM</sequence>
<protein>
    <submittedName>
        <fullName evidence="2">Uncharacterized protein</fullName>
    </submittedName>
</protein>
<name>A0A843WBG6_COLES</name>
<organism evidence="2 3">
    <name type="scientific">Colocasia esculenta</name>
    <name type="common">Wild taro</name>
    <name type="synonym">Arum esculentum</name>
    <dbReference type="NCBI Taxonomy" id="4460"/>
    <lineage>
        <taxon>Eukaryota</taxon>
        <taxon>Viridiplantae</taxon>
        <taxon>Streptophyta</taxon>
        <taxon>Embryophyta</taxon>
        <taxon>Tracheophyta</taxon>
        <taxon>Spermatophyta</taxon>
        <taxon>Magnoliopsida</taxon>
        <taxon>Liliopsida</taxon>
        <taxon>Araceae</taxon>
        <taxon>Aroideae</taxon>
        <taxon>Colocasieae</taxon>
        <taxon>Colocasia</taxon>
    </lineage>
</organism>
<proteinExistence type="predicted"/>
<feature type="region of interest" description="Disordered" evidence="1">
    <location>
        <begin position="105"/>
        <end position="127"/>
    </location>
</feature>
<dbReference type="Proteomes" id="UP000652761">
    <property type="component" value="Unassembled WGS sequence"/>
</dbReference>
<evidence type="ECO:0000256" key="1">
    <source>
        <dbReference type="SAM" id="MobiDB-lite"/>
    </source>
</evidence>
<evidence type="ECO:0000313" key="3">
    <source>
        <dbReference type="Proteomes" id="UP000652761"/>
    </source>
</evidence>
<accession>A0A843WBG6</accession>
<evidence type="ECO:0000313" key="2">
    <source>
        <dbReference type="EMBL" id="MQM02125.1"/>
    </source>
</evidence>
<dbReference type="EMBL" id="NMUH01002798">
    <property type="protein sequence ID" value="MQM02125.1"/>
    <property type="molecule type" value="Genomic_DNA"/>
</dbReference>
<reference evidence="2" key="1">
    <citation type="submission" date="2017-07" db="EMBL/GenBank/DDBJ databases">
        <title>Taro Niue Genome Assembly and Annotation.</title>
        <authorList>
            <person name="Atibalentja N."/>
            <person name="Keating K."/>
            <person name="Fields C.J."/>
        </authorList>
    </citation>
    <scope>NUCLEOTIDE SEQUENCE</scope>
    <source>
        <strain evidence="2">Niue_2</strain>
        <tissue evidence="2">Leaf</tissue>
    </source>
</reference>
<comment type="caution">
    <text evidence="2">The sequence shown here is derived from an EMBL/GenBank/DDBJ whole genome shotgun (WGS) entry which is preliminary data.</text>
</comment>
<gene>
    <name evidence="2" type="ORF">Taro_034888</name>
</gene>
<feature type="compositionally biased region" description="Basic and acidic residues" evidence="1">
    <location>
        <begin position="105"/>
        <end position="125"/>
    </location>
</feature>
<dbReference type="AlphaFoldDB" id="A0A843WBG6"/>